<dbReference type="InterPro" id="IPR053159">
    <property type="entry name" value="Hybrid_Histidine_Kinase"/>
</dbReference>
<dbReference type="Gene3D" id="1.25.40.10">
    <property type="entry name" value="Tetratricopeptide repeat domain"/>
    <property type="match status" value="1"/>
</dbReference>
<dbReference type="SUPFAM" id="SSF48452">
    <property type="entry name" value="TPR-like"/>
    <property type="match status" value="1"/>
</dbReference>
<gene>
    <name evidence="2" type="ORF">SEMRO_2661_G333980.1</name>
</gene>
<evidence type="ECO:0000259" key="1">
    <source>
        <dbReference type="Pfam" id="PF13191"/>
    </source>
</evidence>
<dbReference type="AlphaFoldDB" id="A0A9N8F385"/>
<comment type="caution">
    <text evidence="2">The sequence shown here is derived from an EMBL/GenBank/DDBJ whole genome shotgun (WGS) entry which is preliminary data.</text>
</comment>
<dbReference type="InterPro" id="IPR041664">
    <property type="entry name" value="AAA_16"/>
</dbReference>
<dbReference type="InterPro" id="IPR027417">
    <property type="entry name" value="P-loop_NTPase"/>
</dbReference>
<proteinExistence type="predicted"/>
<keyword evidence="2" id="KW-0808">Transferase</keyword>
<dbReference type="EMBL" id="CAICTM010002659">
    <property type="protein sequence ID" value="CAB9529889.1"/>
    <property type="molecule type" value="Genomic_DNA"/>
</dbReference>
<organism evidence="2 3">
    <name type="scientific">Seminavis robusta</name>
    <dbReference type="NCBI Taxonomy" id="568900"/>
    <lineage>
        <taxon>Eukaryota</taxon>
        <taxon>Sar</taxon>
        <taxon>Stramenopiles</taxon>
        <taxon>Ochrophyta</taxon>
        <taxon>Bacillariophyta</taxon>
        <taxon>Bacillariophyceae</taxon>
        <taxon>Bacillariophycidae</taxon>
        <taxon>Naviculales</taxon>
        <taxon>Naviculaceae</taxon>
        <taxon>Seminavis</taxon>
    </lineage>
</organism>
<dbReference type="PANTHER" id="PTHR43642:SF1">
    <property type="entry name" value="HYBRID SIGNAL TRANSDUCTION HISTIDINE KINASE G"/>
    <property type="match status" value="1"/>
</dbReference>
<dbReference type="PANTHER" id="PTHR43642">
    <property type="entry name" value="HYBRID SIGNAL TRANSDUCTION HISTIDINE KINASE G"/>
    <property type="match status" value="1"/>
</dbReference>
<dbReference type="OrthoDB" id="44112at2759"/>
<dbReference type="InterPro" id="IPR011990">
    <property type="entry name" value="TPR-like_helical_dom_sf"/>
</dbReference>
<evidence type="ECO:0000313" key="3">
    <source>
        <dbReference type="Proteomes" id="UP001153069"/>
    </source>
</evidence>
<sequence length="1157" mass="128287">MSYNDINDEETEFQLNELCLPTASSPVGRAKQWNLLVEAYRRVAGVPGATYEVEESEANDGLAASLSSANVSFVSDGSDRKSYWASTISGPSTSSLPQIDYSELPTGLFAQGSFSNGNSSVPYSALTDAFNDVIGQLLLDCLVDHEALRQELEMAIGADFVRLFHIVPRLQDIIGDALVAQPLNTSGSLLTADSASGVRYLFRTLVRALAAVVGTFYDGPLVIFLDDAERIDPASAQLLTSLGTETDSDNILFILAVRSEEFHHDHPLRATLKTVEEAAAVRFSNIQLDDLTRDQVTEVCARAIRREHVNRESAQPLSDLVYQRTRGNCFFVVEFLRSLSDRGLLQFNLSTLQWSWQIDQIQAETCVSDNVVDLVAGKLKTLSKEARYVLVMASCIHSPRIDLNVLTKIILAYPNANGDKLFGDSWVGDSFIALHNAIDCPEINDEADVQKILESLVSLGLMERLSTVEAKSAFKFAHEKIRNAAELLIPKDFTGQMLHVRIGELLKAMLADPDAQTWMLFACLDHLNQGPESVLNERQDELVELNHQAADKAAQLSAFVPAATYYKAALDMLEKTPELNKDKIQLQLRLRTDLSICLYRSGKHDESEEVAKAVVGSGVALSDKLPSFYNLIAVYKAQGKMMDAISCGMDLLRATGEKFTKKPSKLRIKLETAKVQKLLKKYSDEQLVALPPATNELKAAAVNVYAILFGPMFHCGFTAAVDLLRLRSIYLTIKYGSSDASALAFAYYGSHLISQGRIDAGYRFGKLSMQLLQRATSQELTARTTLVANFLVTHWKDPLSQTLDRLMKGYDVGMREGDIEMAFTCAGVYQVHRFYLGLSLTEAEKDLRKFIQQMKEYGQHKELTQYRPLHQTMLNLMGRTEHPTIMTGDAMDQVEFEQGNLGVVVMKSYRMQLAYFFDDLPLAEQLMNELRPHSNSFVAPFFQVARRFFFALIRMGVARKAPAKNQAAMLKKASKEDIEWLEIRVRGGAINCLHKLLILMAEMSTFDSDHDTIGKAYDKAVMTAGRSGFSQDEALANELAASFFLSVGNFPKASNYLTRAHELYESWGAHGKVKQLEEKYVLIKGTGPAVASTAGGKRRSRGLKAGKSHIGRQRFSAKMSDTHKHIESSAAFSNLSEDFSVSDLKQATQFNVKAAAA</sequence>
<dbReference type="Proteomes" id="UP001153069">
    <property type="component" value="Unassembled WGS sequence"/>
</dbReference>
<keyword evidence="3" id="KW-1185">Reference proteome</keyword>
<name>A0A9N8F385_9STRA</name>
<evidence type="ECO:0000313" key="2">
    <source>
        <dbReference type="EMBL" id="CAB9529889.1"/>
    </source>
</evidence>
<dbReference type="SUPFAM" id="SSF52540">
    <property type="entry name" value="P-loop containing nucleoside triphosphate hydrolases"/>
    <property type="match status" value="1"/>
</dbReference>
<dbReference type="GO" id="GO:0016301">
    <property type="term" value="F:kinase activity"/>
    <property type="evidence" value="ECO:0007669"/>
    <property type="project" value="UniProtKB-KW"/>
</dbReference>
<reference evidence="2" key="1">
    <citation type="submission" date="2020-06" db="EMBL/GenBank/DDBJ databases">
        <authorList>
            <consortium name="Plant Systems Biology data submission"/>
        </authorList>
    </citation>
    <scope>NUCLEOTIDE SEQUENCE</scope>
    <source>
        <strain evidence="2">D6</strain>
    </source>
</reference>
<feature type="domain" description="Orc1-like AAA ATPase" evidence="1">
    <location>
        <begin position="107"/>
        <end position="254"/>
    </location>
</feature>
<protein>
    <submittedName>
        <fullName evidence="2">Histidine kinase</fullName>
    </submittedName>
</protein>
<dbReference type="Pfam" id="PF13191">
    <property type="entry name" value="AAA_16"/>
    <property type="match status" value="1"/>
</dbReference>
<accession>A0A9N8F385</accession>
<keyword evidence="2" id="KW-0418">Kinase</keyword>